<name>A0A839HBG0_9LACO</name>
<feature type="transmembrane region" description="Helical" evidence="6">
    <location>
        <begin position="226"/>
        <end position="244"/>
    </location>
</feature>
<evidence type="ECO:0000256" key="5">
    <source>
        <dbReference type="ARBA" id="ARBA00023136"/>
    </source>
</evidence>
<keyword evidence="5 6" id="KW-0472">Membrane</keyword>
<accession>A0A839HBG0</accession>
<dbReference type="Pfam" id="PF13520">
    <property type="entry name" value="AA_permease_2"/>
    <property type="match status" value="1"/>
</dbReference>
<feature type="transmembrane region" description="Helical" evidence="6">
    <location>
        <begin position="60"/>
        <end position="80"/>
    </location>
</feature>
<feature type="transmembrane region" description="Helical" evidence="6">
    <location>
        <begin position="32"/>
        <end position="53"/>
    </location>
</feature>
<evidence type="ECO:0000313" key="8">
    <source>
        <dbReference type="Proteomes" id="UP000547628"/>
    </source>
</evidence>
<keyword evidence="2" id="KW-0813">Transport</keyword>
<protein>
    <submittedName>
        <fullName evidence="7">Amino acid permease</fullName>
    </submittedName>
</protein>
<feature type="transmembrane region" description="Helical" evidence="6">
    <location>
        <begin position="265"/>
        <end position="289"/>
    </location>
</feature>
<dbReference type="PANTHER" id="PTHR43243">
    <property type="entry name" value="INNER MEMBRANE TRANSPORTER YGJI-RELATED"/>
    <property type="match status" value="1"/>
</dbReference>
<evidence type="ECO:0000313" key="7">
    <source>
        <dbReference type="EMBL" id="MBB1124239.1"/>
    </source>
</evidence>
<evidence type="ECO:0000256" key="4">
    <source>
        <dbReference type="ARBA" id="ARBA00022989"/>
    </source>
</evidence>
<dbReference type="InterPro" id="IPR002293">
    <property type="entry name" value="AA/rel_permease1"/>
</dbReference>
<evidence type="ECO:0000256" key="3">
    <source>
        <dbReference type="ARBA" id="ARBA00022692"/>
    </source>
</evidence>
<comment type="subcellular location">
    <subcellularLocation>
        <location evidence="1">Membrane</location>
        <topology evidence="1">Multi-pass membrane protein</topology>
    </subcellularLocation>
</comment>
<reference evidence="7 8" key="1">
    <citation type="submission" date="2020-07" db="EMBL/GenBank/DDBJ databases">
        <title>Description of Limosilactobacillus balticus sp. nov., Limosilactobacillus agrestis sp. nov., Limosilactobacillus albertensis sp. nov., Limosilactobacillus rudii sp. nov., Limosilactobacillus fastidiosus sp. nov., five novel Limosilactobacillus species isolated from the vertebrate gastrointestinal tract, and proposal of 6 subspecies of Limosilactobacillus reuteri adapted to the gastrointestinal tract of specific vertebrate hosts.</title>
        <authorList>
            <person name="Li F."/>
            <person name="Cheng C."/>
            <person name="Zheng J."/>
            <person name="Quevedo R.M."/>
            <person name="Li J."/>
            <person name="Roos S."/>
            <person name="Gaenzle M.G."/>
            <person name="Walter J."/>
        </authorList>
    </citation>
    <scope>NUCLEOTIDE SEQUENCE [LARGE SCALE GENOMIC DNA]</scope>
    <source>
        <strain evidence="7 8">Lr3000</strain>
    </source>
</reference>
<evidence type="ECO:0000256" key="1">
    <source>
        <dbReference type="ARBA" id="ARBA00004141"/>
    </source>
</evidence>
<dbReference type="GO" id="GO:0015171">
    <property type="term" value="F:amino acid transmembrane transporter activity"/>
    <property type="evidence" value="ECO:0007669"/>
    <property type="project" value="TreeGrafter"/>
</dbReference>
<organism evidence="7 8">
    <name type="scientific">Limosilactobacillus albertensis</name>
    <dbReference type="NCBI Taxonomy" id="2759752"/>
    <lineage>
        <taxon>Bacteria</taxon>
        <taxon>Bacillati</taxon>
        <taxon>Bacillota</taxon>
        <taxon>Bacilli</taxon>
        <taxon>Lactobacillales</taxon>
        <taxon>Lactobacillaceae</taxon>
        <taxon>Limosilactobacillus</taxon>
    </lineage>
</organism>
<keyword evidence="4 6" id="KW-1133">Transmembrane helix</keyword>
<proteinExistence type="predicted"/>
<feature type="transmembrane region" description="Helical" evidence="6">
    <location>
        <begin position="386"/>
        <end position="403"/>
    </location>
</feature>
<dbReference type="EMBL" id="JACIVD010000069">
    <property type="protein sequence ID" value="MBB1124239.1"/>
    <property type="molecule type" value="Genomic_DNA"/>
</dbReference>
<evidence type="ECO:0000256" key="2">
    <source>
        <dbReference type="ARBA" id="ARBA00022448"/>
    </source>
</evidence>
<feature type="transmembrane region" description="Helical" evidence="6">
    <location>
        <begin position="362"/>
        <end position="380"/>
    </location>
</feature>
<feature type="transmembrane region" description="Helical" evidence="6">
    <location>
        <begin position="92"/>
        <end position="113"/>
    </location>
</feature>
<dbReference type="Proteomes" id="UP000547628">
    <property type="component" value="Unassembled WGS sequence"/>
</dbReference>
<gene>
    <name evidence="7" type="ORF">H5S41_09775</name>
</gene>
<dbReference type="Gene3D" id="1.20.1740.10">
    <property type="entry name" value="Amino acid/polyamine transporter I"/>
    <property type="match status" value="1"/>
</dbReference>
<feature type="transmembrane region" description="Helical" evidence="6">
    <location>
        <begin position="423"/>
        <end position="441"/>
    </location>
</feature>
<feature type="transmembrane region" description="Helical" evidence="6">
    <location>
        <begin position="447"/>
        <end position="465"/>
    </location>
</feature>
<dbReference type="PIRSF" id="PIRSF006060">
    <property type="entry name" value="AA_transporter"/>
    <property type="match status" value="1"/>
</dbReference>
<evidence type="ECO:0000256" key="6">
    <source>
        <dbReference type="SAM" id="Phobius"/>
    </source>
</evidence>
<dbReference type="AlphaFoldDB" id="A0A839HBG0"/>
<dbReference type="PANTHER" id="PTHR43243:SF4">
    <property type="entry name" value="CATIONIC AMINO ACID TRANSPORTER 4"/>
    <property type="match status" value="1"/>
</dbReference>
<comment type="caution">
    <text evidence="7">The sequence shown here is derived from an EMBL/GenBank/DDBJ whole genome shotgun (WGS) entry which is preliminary data.</text>
</comment>
<dbReference type="RefSeq" id="WP_182603164.1">
    <property type="nucleotide sequence ID" value="NZ_JACIVD010000069.1"/>
</dbReference>
<feature type="transmembrane region" description="Helical" evidence="6">
    <location>
        <begin position="120"/>
        <end position="142"/>
    </location>
</feature>
<keyword evidence="3 6" id="KW-0812">Transmembrane</keyword>
<feature type="transmembrane region" description="Helical" evidence="6">
    <location>
        <begin position="187"/>
        <end position="206"/>
    </location>
</feature>
<feature type="transmembrane region" description="Helical" evidence="6">
    <location>
        <begin position="154"/>
        <end position="175"/>
    </location>
</feature>
<feature type="transmembrane region" description="Helical" evidence="6">
    <location>
        <begin position="309"/>
        <end position="333"/>
    </location>
</feature>
<dbReference type="GO" id="GO:0016020">
    <property type="term" value="C:membrane"/>
    <property type="evidence" value="ECO:0007669"/>
    <property type="project" value="UniProtKB-SubCell"/>
</dbReference>
<sequence>MKWWKQIWYKQRPEIYLEKDRHLTPSLNLWDLLGLGIGMVVGTAIFTLPGIVAARHAGPAVSISFLLGALGAGLAALIYAENASVLPFAGSAFSWVSILFGELAGWLCGWALLAEYFISVSFVASGWSAYMQGFLASFNIYLPKSITSGIDLHGHFGVDIFTIAVIIGTSALLTMGLKKASRVENTLVILKVVVIIIFIAVGLTAIHPANYVPFIPQHRIGTDFGGWQGVLAGTSQLFLVYVGFDAIASSTAETVNPQKTMPRGILGTLILGTVLFVAVSLVLTGMFKYSIYSGNAEPAAFALRKTHHFFVANLLSLVAILGMISGLIGMLVASSRLIYSFSRDGFLPARLKKLDSNGTPRVALWGVTIAAAILGGVLPFDFLSNLVSAGTLIAFIVVSLAMYQLRKREGKDLPAPKFKVPGYPILPALSAIVSAIIFWKLNIGAKFLMLGWLALGLIIYFTYGIHHVNKELEIKGHE</sequence>